<keyword evidence="2" id="KW-1133">Transmembrane helix</keyword>
<reference evidence="4 7" key="4">
    <citation type="journal article" date="2014" name="BMC Genomics">
        <title>An improved genome release (version Mt4.0) for the model legume Medicago truncatula.</title>
        <authorList>
            <person name="Tang H."/>
            <person name="Krishnakumar V."/>
            <person name="Bidwell S."/>
            <person name="Rosen B."/>
            <person name="Chan A."/>
            <person name="Zhou S."/>
            <person name="Gentzbittel L."/>
            <person name="Childs K.L."/>
            <person name="Yandell M."/>
            <person name="Gundlach H."/>
            <person name="Mayer K.F."/>
            <person name="Schwartz D.C."/>
            <person name="Town C.D."/>
        </authorList>
    </citation>
    <scope>GENOME REANNOTATION</scope>
    <source>
        <strain evidence="6 7">cv. Jemalong A17</strain>
    </source>
</reference>
<keyword evidence="2" id="KW-0472">Membrane</keyword>
<feature type="region of interest" description="Disordered" evidence="1">
    <location>
        <begin position="1"/>
        <end position="24"/>
    </location>
</feature>
<evidence type="ECO:0000313" key="3">
    <source>
        <dbReference type="EMBL" id="ABN09066.1"/>
    </source>
</evidence>
<evidence type="ECO:0000313" key="8">
    <source>
        <dbReference type="Proteomes" id="UP000265566"/>
    </source>
</evidence>
<evidence type="ECO:0000313" key="7">
    <source>
        <dbReference type="Proteomes" id="UP000002051"/>
    </source>
</evidence>
<evidence type="ECO:0000313" key="5">
    <source>
        <dbReference type="EMBL" id="RHN75241.1"/>
    </source>
</evidence>
<dbReference type="Proteomes" id="UP000265566">
    <property type="component" value="Chromosome 2"/>
</dbReference>
<gene>
    <name evidence="4" type="ordered locus">MTR_2g081960</name>
    <name evidence="3" type="ORF">MtrDRAFT_AC172744g11v1</name>
    <name evidence="5" type="ORF">MtrunA17_Chr2g0319021</name>
</gene>
<dbReference type="STRING" id="3880.A2Q646"/>
<protein>
    <submittedName>
        <fullName evidence="4">Organic cation/carnitine transporter</fullName>
    </submittedName>
</protein>
<dbReference type="EMBL" id="AC172744">
    <property type="protein sequence ID" value="ABN09066.1"/>
    <property type="molecule type" value="Genomic_DNA"/>
</dbReference>
<accession>A2Q646</accession>
<reference evidence="3" key="1">
    <citation type="submission" date="2005-12" db="EMBL/GenBank/DDBJ databases">
        <authorList>
            <person name="Town C.D."/>
        </authorList>
    </citation>
    <scope>NUCLEOTIDE SEQUENCE</scope>
</reference>
<feature type="transmembrane region" description="Helical" evidence="2">
    <location>
        <begin position="124"/>
        <end position="145"/>
    </location>
</feature>
<evidence type="ECO:0000256" key="2">
    <source>
        <dbReference type="SAM" id="Phobius"/>
    </source>
</evidence>
<dbReference type="Gramene" id="rna11414">
    <property type="protein sequence ID" value="RHN75241.1"/>
    <property type="gene ID" value="gene11414"/>
</dbReference>
<dbReference type="eggNOG" id="KOG0255">
    <property type="taxonomic scope" value="Eukaryota"/>
</dbReference>
<evidence type="ECO:0000313" key="6">
    <source>
        <dbReference type="EnsemblPlants" id="AES66806"/>
    </source>
</evidence>
<name>A2Q646_MEDTR</name>
<sequence>MAATLSSFSDDLHSPIMSPPSKKAGTEKICIDEMLEKYCGEFGKWQLKHFILTCLAWALEAFHTMVMIFADREPDWKCVEGMECSADGSVCDMASSSWEWIGGKDASTVTEWSLICGDKFKVGLVQAVFFTGCMIGSFILFSSLLQF</sequence>
<dbReference type="AlphaFoldDB" id="A2Q646"/>
<dbReference type="OMA" id="WHCKASI"/>
<reference evidence="3" key="2">
    <citation type="submission" date="2007-03" db="EMBL/GenBank/DDBJ databases">
        <authorList>
            <consortium name="The International Medicago Genome Annotation Group"/>
        </authorList>
    </citation>
    <scope>NUCLEOTIDE SEQUENCE</scope>
</reference>
<reference evidence="8" key="6">
    <citation type="journal article" date="2018" name="Nat. Plants">
        <title>Whole-genome landscape of Medicago truncatula symbiotic genes.</title>
        <authorList>
            <person name="Pecrix Y."/>
            <person name="Staton S.E."/>
            <person name="Sallet E."/>
            <person name="Lelandais-Briere C."/>
            <person name="Moreau S."/>
            <person name="Carrere S."/>
            <person name="Blein T."/>
            <person name="Jardinaud M.F."/>
            <person name="Latrasse D."/>
            <person name="Zouine M."/>
            <person name="Zahm M."/>
            <person name="Kreplak J."/>
            <person name="Mayjonade B."/>
            <person name="Satge C."/>
            <person name="Perez M."/>
            <person name="Cauet S."/>
            <person name="Marande W."/>
            <person name="Chantry-Darmon C."/>
            <person name="Lopez-Roques C."/>
            <person name="Bouchez O."/>
            <person name="Berard A."/>
            <person name="Debelle F."/>
            <person name="Munos S."/>
            <person name="Bendahmane A."/>
            <person name="Berges H."/>
            <person name="Niebel A."/>
            <person name="Buitink J."/>
            <person name="Frugier F."/>
            <person name="Benhamed M."/>
            <person name="Crespi M."/>
            <person name="Gouzy J."/>
            <person name="Gamas P."/>
        </authorList>
    </citation>
    <scope>NUCLEOTIDE SEQUENCE [LARGE SCALE GENOMIC DNA]</scope>
    <source>
        <strain evidence="8">cv. Jemalong A17</strain>
    </source>
</reference>
<reference evidence="5" key="7">
    <citation type="journal article" date="2018" name="Nat. Plants">
        <title>Whole-genome landscape of Medicago truncatula symbiotic genes.</title>
        <authorList>
            <person name="Pecrix Y."/>
            <person name="Gamas P."/>
            <person name="Carrere S."/>
        </authorList>
    </citation>
    <scope>NUCLEOTIDE SEQUENCE</scope>
    <source>
        <tissue evidence="5">Leaves</tissue>
    </source>
</reference>
<dbReference type="Proteomes" id="UP000002051">
    <property type="component" value="Chromosome 2"/>
</dbReference>
<evidence type="ECO:0000313" key="4">
    <source>
        <dbReference type="EMBL" id="AES66806.1"/>
    </source>
</evidence>
<dbReference type="PaxDb" id="3880-AES66806"/>
<evidence type="ECO:0000256" key="1">
    <source>
        <dbReference type="SAM" id="MobiDB-lite"/>
    </source>
</evidence>
<organism evidence="3">
    <name type="scientific">Medicago truncatula</name>
    <name type="common">Barrel medic</name>
    <name type="synonym">Medicago tribuloides</name>
    <dbReference type="NCBI Taxonomy" id="3880"/>
    <lineage>
        <taxon>Eukaryota</taxon>
        <taxon>Viridiplantae</taxon>
        <taxon>Streptophyta</taxon>
        <taxon>Embryophyta</taxon>
        <taxon>Tracheophyta</taxon>
        <taxon>Spermatophyta</taxon>
        <taxon>Magnoliopsida</taxon>
        <taxon>eudicotyledons</taxon>
        <taxon>Gunneridae</taxon>
        <taxon>Pentapetalae</taxon>
        <taxon>rosids</taxon>
        <taxon>fabids</taxon>
        <taxon>Fabales</taxon>
        <taxon>Fabaceae</taxon>
        <taxon>Papilionoideae</taxon>
        <taxon>50 kb inversion clade</taxon>
        <taxon>NPAAA clade</taxon>
        <taxon>Hologalegina</taxon>
        <taxon>IRL clade</taxon>
        <taxon>Trifolieae</taxon>
        <taxon>Medicago</taxon>
    </lineage>
</organism>
<dbReference type="HOGENOM" id="CLU_141911_0_0_1"/>
<keyword evidence="2" id="KW-0812">Transmembrane</keyword>
<dbReference type="EnsemblPlants" id="AES66806">
    <property type="protein sequence ID" value="AES66806"/>
    <property type="gene ID" value="MTR_2g081960"/>
</dbReference>
<dbReference type="EMBL" id="PSQE01000002">
    <property type="protein sequence ID" value="RHN75241.1"/>
    <property type="molecule type" value="Genomic_DNA"/>
</dbReference>
<proteinExistence type="predicted"/>
<keyword evidence="7" id="KW-1185">Reference proteome</keyword>
<reference evidence="4 7" key="3">
    <citation type="journal article" date="2011" name="Nature">
        <title>The Medicago genome provides insight into the evolution of rhizobial symbioses.</title>
        <authorList>
            <person name="Young N.D."/>
            <person name="Debelle F."/>
            <person name="Oldroyd G.E."/>
            <person name="Geurts R."/>
            <person name="Cannon S.B."/>
            <person name="Udvardi M.K."/>
            <person name="Benedito V.A."/>
            <person name="Mayer K.F."/>
            <person name="Gouzy J."/>
            <person name="Schoof H."/>
            <person name="Van de Peer Y."/>
            <person name="Proost S."/>
            <person name="Cook D.R."/>
            <person name="Meyers B.C."/>
            <person name="Spannagl M."/>
            <person name="Cheung F."/>
            <person name="De Mita S."/>
            <person name="Krishnakumar V."/>
            <person name="Gundlach H."/>
            <person name="Zhou S."/>
            <person name="Mudge J."/>
            <person name="Bharti A.K."/>
            <person name="Murray J.D."/>
            <person name="Naoumkina M.A."/>
            <person name="Rosen B."/>
            <person name="Silverstein K.A."/>
            <person name="Tang H."/>
            <person name="Rombauts S."/>
            <person name="Zhao P.X."/>
            <person name="Zhou P."/>
            <person name="Barbe V."/>
            <person name="Bardou P."/>
            <person name="Bechner M."/>
            <person name="Bellec A."/>
            <person name="Berger A."/>
            <person name="Berges H."/>
            <person name="Bidwell S."/>
            <person name="Bisseling T."/>
            <person name="Choisne N."/>
            <person name="Couloux A."/>
            <person name="Denny R."/>
            <person name="Deshpande S."/>
            <person name="Dai X."/>
            <person name="Doyle J.J."/>
            <person name="Dudez A.M."/>
            <person name="Farmer A.D."/>
            <person name="Fouteau S."/>
            <person name="Franken C."/>
            <person name="Gibelin C."/>
            <person name="Gish J."/>
            <person name="Goldstein S."/>
            <person name="Gonzalez A.J."/>
            <person name="Green P.J."/>
            <person name="Hallab A."/>
            <person name="Hartog M."/>
            <person name="Hua A."/>
            <person name="Humphray S.J."/>
            <person name="Jeong D.H."/>
            <person name="Jing Y."/>
            <person name="Jocker A."/>
            <person name="Kenton S.M."/>
            <person name="Kim D.J."/>
            <person name="Klee K."/>
            <person name="Lai H."/>
            <person name="Lang C."/>
            <person name="Lin S."/>
            <person name="Macmil S.L."/>
            <person name="Magdelenat G."/>
            <person name="Matthews L."/>
            <person name="McCorrison J."/>
            <person name="Monaghan E.L."/>
            <person name="Mun J.H."/>
            <person name="Najar F.Z."/>
            <person name="Nicholson C."/>
            <person name="Noirot C."/>
            <person name="O'Bleness M."/>
            <person name="Paule C.R."/>
            <person name="Poulain J."/>
            <person name="Prion F."/>
            <person name="Qin B."/>
            <person name="Qu C."/>
            <person name="Retzel E.F."/>
            <person name="Riddle C."/>
            <person name="Sallet E."/>
            <person name="Samain S."/>
            <person name="Samson N."/>
            <person name="Sanders I."/>
            <person name="Saurat O."/>
            <person name="Scarpelli C."/>
            <person name="Schiex T."/>
            <person name="Segurens B."/>
            <person name="Severin A.J."/>
            <person name="Sherrier D.J."/>
            <person name="Shi R."/>
            <person name="Sims S."/>
            <person name="Singer S.R."/>
            <person name="Sinharoy S."/>
            <person name="Sterck L."/>
            <person name="Viollet A."/>
            <person name="Wang B.B."/>
            <person name="Wang K."/>
            <person name="Wang M."/>
            <person name="Wang X."/>
            <person name="Warfsmann J."/>
            <person name="Weissenbach J."/>
            <person name="White D.D."/>
            <person name="White J.D."/>
            <person name="Wiley G.B."/>
            <person name="Wincker P."/>
            <person name="Xing Y."/>
            <person name="Yang L."/>
            <person name="Yao Z."/>
            <person name="Ying F."/>
            <person name="Zhai J."/>
            <person name="Zhou L."/>
            <person name="Zuber A."/>
            <person name="Denarie J."/>
            <person name="Dixon R.A."/>
            <person name="May G.D."/>
            <person name="Schwartz D.C."/>
            <person name="Rogers J."/>
            <person name="Quetier F."/>
            <person name="Town C.D."/>
            <person name="Roe B.A."/>
        </authorList>
    </citation>
    <scope>NUCLEOTIDE SEQUENCE [LARGE SCALE GENOMIC DNA]</scope>
    <source>
        <strain evidence="4">A17</strain>
        <strain evidence="6 7">cv. Jemalong A17</strain>
    </source>
</reference>
<reference evidence="6" key="5">
    <citation type="submission" date="2015-04" db="UniProtKB">
        <authorList>
            <consortium name="EnsemblPlants"/>
        </authorList>
    </citation>
    <scope>IDENTIFICATION</scope>
    <source>
        <strain evidence="6">cv. Jemalong A17</strain>
    </source>
</reference>
<dbReference type="EMBL" id="CM001218">
    <property type="protein sequence ID" value="AES66806.1"/>
    <property type="molecule type" value="Genomic_DNA"/>
</dbReference>